<dbReference type="InterPro" id="IPR023214">
    <property type="entry name" value="HAD_sf"/>
</dbReference>
<keyword evidence="6" id="KW-1185">Reference proteome</keyword>
<dbReference type="SUPFAM" id="SSF56784">
    <property type="entry name" value="HAD-like"/>
    <property type="match status" value="1"/>
</dbReference>
<evidence type="ECO:0000256" key="3">
    <source>
        <dbReference type="ARBA" id="ARBA00022842"/>
    </source>
</evidence>
<sequence length="226" mass="25195">MCFYDLDRTVTRFPTWSWFLARTILRYCPWRIVLVPFVMLVAIGRAVGWVSRDRIKEVMHGVLIGRDTRQAVIDRWAGSFADHVVRNGIRPGALLQIAADRAAGHRIVLATAAHRFYAEPIARRLGISDVIATEARRRGNRITHRLAGANVYGEAKLAAVSAWLSGQGFAREDLLVRFYSDHASDAPCLAFADRGIAVNGNRSMRALAGQHDWTSLDWNLTTAVVA</sequence>
<reference evidence="6" key="1">
    <citation type="submission" date="2016-01" db="EMBL/GenBank/DDBJ databases">
        <title>Draft genome of Chromobacterium sp. F49.</title>
        <authorList>
            <person name="Hong K.W."/>
        </authorList>
    </citation>
    <scope>NUCLEOTIDE SEQUENCE [LARGE SCALE GENOMIC DNA]</scope>
    <source>
        <strain evidence="6">CN3</strain>
    </source>
</reference>
<dbReference type="PANTHER" id="PTHR43344:SF13">
    <property type="entry name" value="PHOSPHATASE RV3661-RELATED"/>
    <property type="match status" value="1"/>
</dbReference>
<accession>A0ABR5YCI2</accession>
<proteinExistence type="predicted"/>
<keyword evidence="4" id="KW-0812">Transmembrane</keyword>
<dbReference type="Gene3D" id="1.20.1440.100">
    <property type="entry name" value="SG protein - dephosphorylation function"/>
    <property type="match status" value="1"/>
</dbReference>
<keyword evidence="1" id="KW-0479">Metal-binding</keyword>
<organism evidence="5 6">
    <name type="scientific">Sphingomonas hankookensis</name>
    <dbReference type="NCBI Taxonomy" id="563996"/>
    <lineage>
        <taxon>Bacteria</taxon>
        <taxon>Pseudomonadati</taxon>
        <taxon>Pseudomonadota</taxon>
        <taxon>Alphaproteobacteria</taxon>
        <taxon>Sphingomonadales</taxon>
        <taxon>Sphingomonadaceae</taxon>
        <taxon>Sphingomonas</taxon>
    </lineage>
</organism>
<gene>
    <name evidence="5" type="ORF">AVT10_16275</name>
</gene>
<dbReference type="InterPro" id="IPR036412">
    <property type="entry name" value="HAD-like_sf"/>
</dbReference>
<dbReference type="Proteomes" id="UP000076609">
    <property type="component" value="Unassembled WGS sequence"/>
</dbReference>
<evidence type="ECO:0000313" key="6">
    <source>
        <dbReference type="Proteomes" id="UP000076609"/>
    </source>
</evidence>
<evidence type="ECO:0000256" key="1">
    <source>
        <dbReference type="ARBA" id="ARBA00022723"/>
    </source>
</evidence>
<evidence type="ECO:0000256" key="2">
    <source>
        <dbReference type="ARBA" id="ARBA00022801"/>
    </source>
</evidence>
<comment type="caution">
    <text evidence="5">The sequence shown here is derived from an EMBL/GenBank/DDBJ whole genome shotgun (WGS) entry which is preliminary data.</text>
</comment>
<evidence type="ECO:0000313" key="5">
    <source>
        <dbReference type="EMBL" id="KZE12307.1"/>
    </source>
</evidence>
<evidence type="ECO:0000256" key="4">
    <source>
        <dbReference type="SAM" id="Phobius"/>
    </source>
</evidence>
<dbReference type="InterPro" id="IPR050582">
    <property type="entry name" value="HAD-like_SerB"/>
</dbReference>
<feature type="transmembrane region" description="Helical" evidence="4">
    <location>
        <begin position="30"/>
        <end position="50"/>
    </location>
</feature>
<keyword evidence="4" id="KW-1133">Transmembrane helix</keyword>
<protein>
    <recommendedName>
        <fullName evidence="7">Haloacid dehalogenase</fullName>
    </recommendedName>
</protein>
<evidence type="ECO:0008006" key="7">
    <source>
        <dbReference type="Google" id="ProtNLM"/>
    </source>
</evidence>
<dbReference type="PANTHER" id="PTHR43344">
    <property type="entry name" value="PHOSPHOSERINE PHOSPHATASE"/>
    <property type="match status" value="1"/>
</dbReference>
<dbReference type="NCBIfam" id="TIGR01488">
    <property type="entry name" value="HAD-SF-IB"/>
    <property type="match status" value="1"/>
</dbReference>
<keyword evidence="4" id="KW-0472">Membrane</keyword>
<dbReference type="EMBL" id="LQQO01000028">
    <property type="protein sequence ID" value="KZE12307.1"/>
    <property type="molecule type" value="Genomic_DNA"/>
</dbReference>
<dbReference type="Pfam" id="PF12710">
    <property type="entry name" value="HAD"/>
    <property type="match status" value="1"/>
</dbReference>
<keyword evidence="3" id="KW-0460">Magnesium</keyword>
<keyword evidence="2" id="KW-0378">Hydrolase</keyword>
<name>A0ABR5YCI2_9SPHN</name>
<dbReference type="Gene3D" id="3.40.50.1000">
    <property type="entry name" value="HAD superfamily/HAD-like"/>
    <property type="match status" value="1"/>
</dbReference>